<dbReference type="EMBL" id="CP022386">
    <property type="protein sequence ID" value="ATA87956.1"/>
    <property type="molecule type" value="Genomic_DNA"/>
</dbReference>
<reference evidence="2" key="1">
    <citation type="submission" date="2017-06" db="EMBL/GenBank/DDBJ databases">
        <title>Capnocytophaga spp. assemblies.</title>
        <authorList>
            <person name="Gulvik C.A."/>
        </authorList>
    </citation>
    <scope>NUCLEOTIDE SEQUENCE [LARGE SCALE GENOMIC DNA]</scope>
    <source>
        <strain evidence="2">H1496</strain>
    </source>
</reference>
<evidence type="ECO:0000313" key="2">
    <source>
        <dbReference type="Proteomes" id="UP000217250"/>
    </source>
</evidence>
<dbReference type="RefSeq" id="WP_095911137.1">
    <property type="nucleotide sequence ID" value="NZ_CP022386.1"/>
</dbReference>
<dbReference type="GeneID" id="84809440"/>
<accession>A0A250FVD4</accession>
<protein>
    <submittedName>
        <fullName evidence="1">Uncharacterized protein</fullName>
    </submittedName>
</protein>
<proteinExistence type="predicted"/>
<gene>
    <name evidence="1" type="ORF">CGC50_12920</name>
</gene>
<dbReference type="OrthoDB" id="1148413at2"/>
<dbReference type="AlphaFoldDB" id="A0A250FVD4"/>
<name>A0A250FVD4_9FLAO</name>
<organism evidence="1 2">
    <name type="scientific">Capnocytophaga gingivalis</name>
    <dbReference type="NCBI Taxonomy" id="1017"/>
    <lineage>
        <taxon>Bacteria</taxon>
        <taxon>Pseudomonadati</taxon>
        <taxon>Bacteroidota</taxon>
        <taxon>Flavobacteriia</taxon>
        <taxon>Flavobacteriales</taxon>
        <taxon>Flavobacteriaceae</taxon>
        <taxon>Capnocytophaga</taxon>
    </lineage>
</organism>
<dbReference type="Proteomes" id="UP000217250">
    <property type="component" value="Chromosome"/>
</dbReference>
<sequence>MNNKKMKWIEYFSENGDLWQLFVKDDYQETQADTLAHNGNEAVTRREMPAIDKVQVTIIPAARIVDKVKGQVAGEKLFHLKLSLINGDNWFAISQQAFSKEEILQYASLFVGLNKFQAERVWKSKKLGKVNTIRLEDKKETNN</sequence>
<dbReference type="KEGG" id="cgh:CGC50_12920"/>
<evidence type="ECO:0000313" key="1">
    <source>
        <dbReference type="EMBL" id="ATA87956.1"/>
    </source>
</evidence>